<name>A0ABX0F1N7_9BACL</name>
<sequence>MIRLFETHEIRPSRELEGLWEFHPVGREGEIPERMDYRLPVPGCWETHPDLGTYRGVGLYRTTVNLDRKTNLRLEFKGVSHTADVYVDGSRIAHHYNAYTSFEAVVPNVEPGEHEIRLYADNSFSERSALHIANDYYTYGGPIRPIVLEEVGDVHIDRVSFTPEWHNGLWQGKWRAIVRNIGSEARETQLILGLDGLHSVREKLFVEPGASVLFERTETYGGAREWSPERPTLYKLRAELAEGERKCDDWIDRVGFRRVDTEGGRLRINGQPVLLKGVNRHEDHAICGASFSFADLLRDIELIRDLGCNSVRTSHYPSDERFLDLCDEFGLLVWEENHARGLTEEEMRNPRFKPQSEQVTREMVEQHGNRPSIVIWAVLNECASHTAYGRTVYESELALIRDLDPSRPRSFASMHRDRDLCFDLVDIVSFNVYPGWYTDEEPAELLQQAKQWADRLGGAGKPVIFSEFGADGYYGFRSRDRVKGSEERQSDILDANLKAYLSGDSPLAGVYVWQFGDCRVSEATNWLMSRGCTRNSKGLVDGYRRPKLAYDTVKAHFRGEKGGAASPAPTVPGAAPERTGR</sequence>
<dbReference type="InterPro" id="IPR023230">
    <property type="entry name" value="Glyco_hydro_2_CS"/>
</dbReference>
<dbReference type="InterPro" id="IPR017853">
    <property type="entry name" value="GH"/>
</dbReference>
<dbReference type="InterPro" id="IPR006101">
    <property type="entry name" value="Glyco_hydro_2"/>
</dbReference>
<dbReference type="InterPro" id="IPR006103">
    <property type="entry name" value="Glyco_hydro_2_cat"/>
</dbReference>
<dbReference type="Gene3D" id="2.60.120.260">
    <property type="entry name" value="Galactose-binding domain-like"/>
    <property type="match status" value="1"/>
</dbReference>
<evidence type="ECO:0000256" key="3">
    <source>
        <dbReference type="ARBA" id="ARBA00023295"/>
    </source>
</evidence>
<protein>
    <submittedName>
        <fullName evidence="7">Beta-glucuronidase</fullName>
    </submittedName>
</protein>
<feature type="domain" description="Glycoside hydrolase family 2 immunoglobulin-like beta-sandwich" evidence="5">
    <location>
        <begin position="154"/>
        <end position="257"/>
    </location>
</feature>
<keyword evidence="8" id="KW-1185">Reference proteome</keyword>
<feature type="domain" description="Glycoside hydrolase family 2 catalytic" evidence="6">
    <location>
        <begin position="262"/>
        <end position="554"/>
    </location>
</feature>
<dbReference type="InterPro" id="IPR008979">
    <property type="entry name" value="Galactose-bd-like_sf"/>
</dbReference>
<comment type="caution">
    <text evidence="7">The sequence shown here is derived from an EMBL/GenBank/DDBJ whole genome shotgun (WGS) entry which is preliminary data.</text>
</comment>
<dbReference type="SUPFAM" id="SSF49303">
    <property type="entry name" value="beta-Galactosidase/glucuronidase domain"/>
    <property type="match status" value="1"/>
</dbReference>
<dbReference type="Gene3D" id="3.20.20.80">
    <property type="entry name" value="Glycosidases"/>
    <property type="match status" value="1"/>
</dbReference>
<dbReference type="InterPro" id="IPR051913">
    <property type="entry name" value="GH2_Domain-Containing"/>
</dbReference>
<keyword evidence="2" id="KW-0378">Hydrolase</keyword>
<evidence type="ECO:0000313" key="7">
    <source>
        <dbReference type="EMBL" id="NGZ74806.1"/>
    </source>
</evidence>
<evidence type="ECO:0000259" key="5">
    <source>
        <dbReference type="Pfam" id="PF00703"/>
    </source>
</evidence>
<evidence type="ECO:0000313" key="8">
    <source>
        <dbReference type="Proteomes" id="UP000800303"/>
    </source>
</evidence>
<feature type="region of interest" description="Disordered" evidence="4">
    <location>
        <begin position="559"/>
        <end position="581"/>
    </location>
</feature>
<evidence type="ECO:0000256" key="2">
    <source>
        <dbReference type="ARBA" id="ARBA00022801"/>
    </source>
</evidence>
<accession>A0ABX0F1N7</accession>
<dbReference type="PANTHER" id="PTHR42732:SF1">
    <property type="entry name" value="BETA-MANNOSIDASE"/>
    <property type="match status" value="1"/>
</dbReference>
<dbReference type="RefSeq" id="WP_166273039.1">
    <property type="nucleotide sequence ID" value="NZ_JAAFGS010000001.1"/>
</dbReference>
<dbReference type="PANTHER" id="PTHR42732">
    <property type="entry name" value="BETA-GALACTOSIDASE"/>
    <property type="match status" value="1"/>
</dbReference>
<dbReference type="SUPFAM" id="SSF49785">
    <property type="entry name" value="Galactose-binding domain-like"/>
    <property type="match status" value="1"/>
</dbReference>
<evidence type="ECO:0000256" key="1">
    <source>
        <dbReference type="ARBA" id="ARBA00007401"/>
    </source>
</evidence>
<dbReference type="Pfam" id="PF00703">
    <property type="entry name" value="Glyco_hydro_2"/>
    <property type="match status" value="1"/>
</dbReference>
<dbReference type="PROSITE" id="PS00719">
    <property type="entry name" value="GLYCOSYL_HYDROL_F2_1"/>
    <property type="match status" value="1"/>
</dbReference>
<dbReference type="InterPro" id="IPR006102">
    <property type="entry name" value="Ig-like_GH2"/>
</dbReference>
<dbReference type="Proteomes" id="UP000800303">
    <property type="component" value="Unassembled WGS sequence"/>
</dbReference>
<dbReference type="EMBL" id="JAAFGS010000001">
    <property type="protein sequence ID" value="NGZ74806.1"/>
    <property type="molecule type" value="Genomic_DNA"/>
</dbReference>
<dbReference type="InterPro" id="IPR013783">
    <property type="entry name" value="Ig-like_fold"/>
</dbReference>
<evidence type="ECO:0000259" key="6">
    <source>
        <dbReference type="Pfam" id="PF02836"/>
    </source>
</evidence>
<reference evidence="7 8" key="1">
    <citation type="submission" date="2020-01" db="EMBL/GenBank/DDBJ databases">
        <title>Polyphasic characterisation and genomic insights into a novel alkali tolerant bacterium VR-M41.</title>
        <authorList>
            <person name="Vemuluri V.R."/>
        </authorList>
    </citation>
    <scope>NUCLEOTIDE SEQUENCE [LARGE SCALE GENOMIC DNA]</scope>
    <source>
        <strain evidence="7 8">VR-M41</strain>
    </source>
</reference>
<dbReference type="Gene3D" id="2.60.40.10">
    <property type="entry name" value="Immunoglobulins"/>
    <property type="match status" value="1"/>
</dbReference>
<organism evidence="7 8">
    <name type="scientific">Saccharibacillus alkalitolerans</name>
    <dbReference type="NCBI Taxonomy" id="2705290"/>
    <lineage>
        <taxon>Bacteria</taxon>
        <taxon>Bacillati</taxon>
        <taxon>Bacillota</taxon>
        <taxon>Bacilli</taxon>
        <taxon>Bacillales</taxon>
        <taxon>Paenibacillaceae</taxon>
        <taxon>Saccharibacillus</taxon>
    </lineage>
</organism>
<proteinExistence type="inferred from homology"/>
<gene>
    <name evidence="7" type="ORF">GYN08_05695</name>
</gene>
<dbReference type="Pfam" id="PF02836">
    <property type="entry name" value="Glyco_hydro_2_C"/>
    <property type="match status" value="1"/>
</dbReference>
<dbReference type="InterPro" id="IPR036156">
    <property type="entry name" value="Beta-gal/glucu_dom_sf"/>
</dbReference>
<comment type="similarity">
    <text evidence="1">Belongs to the glycosyl hydrolase 2 family.</text>
</comment>
<evidence type="ECO:0000256" key="4">
    <source>
        <dbReference type="SAM" id="MobiDB-lite"/>
    </source>
</evidence>
<keyword evidence="3" id="KW-0326">Glycosidase</keyword>
<dbReference type="SUPFAM" id="SSF51445">
    <property type="entry name" value="(Trans)glycosidases"/>
    <property type="match status" value="1"/>
</dbReference>
<dbReference type="PRINTS" id="PR00132">
    <property type="entry name" value="GLHYDRLASE2"/>
</dbReference>